<organism evidence="2 3">
    <name type="scientific">Nocardia ninae NBRC 108245</name>
    <dbReference type="NCBI Taxonomy" id="1210091"/>
    <lineage>
        <taxon>Bacteria</taxon>
        <taxon>Bacillati</taxon>
        <taxon>Actinomycetota</taxon>
        <taxon>Actinomycetes</taxon>
        <taxon>Mycobacteriales</taxon>
        <taxon>Nocardiaceae</taxon>
        <taxon>Nocardia</taxon>
    </lineage>
</organism>
<name>A0A511MVR4_9NOCA</name>
<keyword evidence="3" id="KW-1185">Reference proteome</keyword>
<dbReference type="AlphaFoldDB" id="A0A511MVR4"/>
<proteinExistence type="predicted"/>
<comment type="caution">
    <text evidence="2">The sequence shown here is derived from an EMBL/GenBank/DDBJ whole genome shotgun (WGS) entry which is preliminary data.</text>
</comment>
<gene>
    <name evidence="2" type="ORF">NN4_88670</name>
</gene>
<dbReference type="SMART" id="SM00866">
    <property type="entry name" value="UTRA"/>
    <property type="match status" value="1"/>
</dbReference>
<dbReference type="InterPro" id="IPR028978">
    <property type="entry name" value="Chorismate_lyase_/UTRA_dom_sf"/>
</dbReference>
<feature type="domain" description="UbiC transcription regulator-associated" evidence="1">
    <location>
        <begin position="4"/>
        <end position="145"/>
    </location>
</feature>
<dbReference type="GO" id="GO:0003677">
    <property type="term" value="F:DNA binding"/>
    <property type="evidence" value="ECO:0007669"/>
    <property type="project" value="InterPro"/>
</dbReference>
<dbReference type="InterPro" id="IPR011663">
    <property type="entry name" value="UTRA"/>
</dbReference>
<dbReference type="Pfam" id="PF07702">
    <property type="entry name" value="UTRA"/>
    <property type="match status" value="1"/>
</dbReference>
<dbReference type="Proteomes" id="UP000321424">
    <property type="component" value="Unassembled WGS sequence"/>
</dbReference>
<dbReference type="PANTHER" id="PTHR44846:SF17">
    <property type="entry name" value="GNTR-FAMILY TRANSCRIPTIONAL REGULATOR"/>
    <property type="match status" value="1"/>
</dbReference>
<evidence type="ECO:0000313" key="3">
    <source>
        <dbReference type="Proteomes" id="UP000321424"/>
    </source>
</evidence>
<protein>
    <recommendedName>
        <fullName evidence="1">UbiC transcription regulator-associated domain-containing protein</fullName>
    </recommendedName>
</protein>
<evidence type="ECO:0000313" key="2">
    <source>
        <dbReference type="EMBL" id="GEM44348.1"/>
    </source>
</evidence>
<dbReference type="SUPFAM" id="SSF64288">
    <property type="entry name" value="Chorismate lyase-like"/>
    <property type="match status" value="1"/>
</dbReference>
<dbReference type="EMBL" id="BJXA01000173">
    <property type="protein sequence ID" value="GEM44348.1"/>
    <property type="molecule type" value="Genomic_DNA"/>
</dbReference>
<sequence>MAIDQGQIPTRRMLQIGRDEIPVDAAFWLQAAPGDEVVIRKRLQLLDGEPAVISTSYYPLWVAAGSRLESPDALPEGPDELIESLGHRFVRGIEVFQARMPTPEEADLLQLPTGVPVVRMWDVDYDAEGRPLQVASDIYAADRHEFAYEWSEEDIKR</sequence>
<dbReference type="PANTHER" id="PTHR44846">
    <property type="entry name" value="MANNOSYL-D-GLYCERATE TRANSPORT/METABOLISM SYSTEM REPRESSOR MNGR-RELATED"/>
    <property type="match status" value="1"/>
</dbReference>
<accession>A0A511MVR4</accession>
<evidence type="ECO:0000259" key="1">
    <source>
        <dbReference type="SMART" id="SM00866"/>
    </source>
</evidence>
<reference evidence="2 3" key="1">
    <citation type="submission" date="2019-07" db="EMBL/GenBank/DDBJ databases">
        <title>Whole genome shotgun sequence of Nocardia ninae NBRC 108245.</title>
        <authorList>
            <person name="Hosoyama A."/>
            <person name="Uohara A."/>
            <person name="Ohji S."/>
            <person name="Ichikawa N."/>
        </authorList>
    </citation>
    <scope>NUCLEOTIDE SEQUENCE [LARGE SCALE GENOMIC DNA]</scope>
    <source>
        <strain evidence="2 3">NBRC 108245</strain>
    </source>
</reference>
<dbReference type="Gene3D" id="3.40.1410.10">
    <property type="entry name" value="Chorismate lyase-like"/>
    <property type="match status" value="1"/>
</dbReference>
<dbReference type="GO" id="GO:0045892">
    <property type="term" value="P:negative regulation of DNA-templated transcription"/>
    <property type="evidence" value="ECO:0007669"/>
    <property type="project" value="TreeGrafter"/>
</dbReference>
<dbReference type="InterPro" id="IPR050679">
    <property type="entry name" value="Bact_HTH_transcr_reg"/>
</dbReference>